<feature type="transmembrane region" description="Helical" evidence="7">
    <location>
        <begin position="356"/>
        <end position="374"/>
    </location>
</feature>
<comment type="subcellular location">
    <subcellularLocation>
        <location evidence="1">Cell membrane</location>
        <topology evidence="1">Multi-pass membrane protein</topology>
    </subcellularLocation>
</comment>
<feature type="transmembrane region" description="Helical" evidence="7">
    <location>
        <begin position="299"/>
        <end position="324"/>
    </location>
</feature>
<feature type="transmembrane region" description="Helical" evidence="7">
    <location>
        <begin position="215"/>
        <end position="234"/>
    </location>
</feature>
<evidence type="ECO:0000256" key="2">
    <source>
        <dbReference type="ARBA" id="ARBA00022448"/>
    </source>
</evidence>
<protein>
    <submittedName>
        <fullName evidence="8">Amino acid permease</fullName>
    </submittedName>
</protein>
<dbReference type="PANTHER" id="PTHR42770:SF15">
    <property type="entry name" value="GLUTAMATE_GAMMA-AMINOBUTYRATE ANTIPORTER-RELATED"/>
    <property type="match status" value="1"/>
</dbReference>
<dbReference type="PIRSF" id="PIRSF006060">
    <property type="entry name" value="AA_transporter"/>
    <property type="match status" value="1"/>
</dbReference>
<feature type="transmembrane region" description="Helical" evidence="7">
    <location>
        <begin position="425"/>
        <end position="446"/>
    </location>
</feature>
<evidence type="ECO:0000313" key="8">
    <source>
        <dbReference type="EMBL" id="MFC2969110.1"/>
    </source>
</evidence>
<feature type="transmembrane region" description="Helical" evidence="7">
    <location>
        <begin position="77"/>
        <end position="97"/>
    </location>
</feature>
<proteinExistence type="predicted"/>
<feature type="transmembrane region" description="Helical" evidence="7">
    <location>
        <begin position="380"/>
        <end position="404"/>
    </location>
</feature>
<feature type="transmembrane region" description="Helical" evidence="7">
    <location>
        <begin position="255"/>
        <end position="279"/>
    </location>
</feature>
<feature type="transmembrane region" description="Helical" evidence="7">
    <location>
        <begin position="458"/>
        <end position="480"/>
    </location>
</feature>
<evidence type="ECO:0000256" key="5">
    <source>
        <dbReference type="ARBA" id="ARBA00022989"/>
    </source>
</evidence>
<keyword evidence="4 7" id="KW-0812">Transmembrane</keyword>
<sequence>MSHTSSSGAPAKTHRFSVWGVALMTAAAVISLRGLPMMAKEGLTMWFYIGFATLFFLIPGAFVSAELGGMFTRDKGGIYTWLKEAFGGPWGLAAVWLQWIQNVVWYPVALGFTAAALAYMFGDPALASNHFYNFGVVIVVYWLATFVALFGEKSYGNVSQWLFVLGTVLPGLFLMGLAVVWIALGNPIELIRATVSTADAASAAGHQVNPWLPQISGLGSIAFLAGTVLLFAGVEVQGVRASQMDKPAREFPEAMILAALIIFVLFTFGSLAIATMFPVKELSLTAGIMQAYKAALDKLQIGWAVPVAAAFLAVGALGQIVTWIGGPSRALLQTAEDGEIPPSFAATNSAGAPKTILVIQALIVSVLGAFYLIFPNPSDAFYLLSAMTVSLYLLMYLMMYAAAIRLRYSAPEAERHFRVPGGKPGMWLIAGFGFLAVLFALVVSFFPPSQLPLGSPDLYTGLVIGGLIVFGGAPFVIHILRRPGWAHHIAPQH</sequence>
<gene>
    <name evidence="8" type="ORF">ACFOES_13475</name>
</gene>
<keyword evidence="9" id="KW-1185">Reference proteome</keyword>
<dbReference type="InterPro" id="IPR050367">
    <property type="entry name" value="APC_superfamily"/>
</dbReference>
<feature type="transmembrane region" description="Helical" evidence="7">
    <location>
        <begin position="16"/>
        <end position="35"/>
    </location>
</feature>
<evidence type="ECO:0000256" key="3">
    <source>
        <dbReference type="ARBA" id="ARBA00022475"/>
    </source>
</evidence>
<feature type="transmembrane region" description="Helical" evidence="7">
    <location>
        <begin position="47"/>
        <end position="65"/>
    </location>
</feature>
<evidence type="ECO:0000256" key="1">
    <source>
        <dbReference type="ARBA" id="ARBA00004651"/>
    </source>
</evidence>
<dbReference type="Gene3D" id="1.20.1740.10">
    <property type="entry name" value="Amino acid/polyamine transporter I"/>
    <property type="match status" value="1"/>
</dbReference>
<dbReference type="PANTHER" id="PTHR42770">
    <property type="entry name" value="AMINO ACID TRANSPORTER-RELATED"/>
    <property type="match status" value="1"/>
</dbReference>
<keyword evidence="6 7" id="KW-0472">Membrane</keyword>
<organism evidence="8 9">
    <name type="scientific">Acidimangrovimonas pyrenivorans</name>
    <dbReference type="NCBI Taxonomy" id="2030798"/>
    <lineage>
        <taxon>Bacteria</taxon>
        <taxon>Pseudomonadati</taxon>
        <taxon>Pseudomonadota</taxon>
        <taxon>Alphaproteobacteria</taxon>
        <taxon>Rhodobacterales</taxon>
        <taxon>Paracoccaceae</taxon>
        <taxon>Acidimangrovimonas</taxon>
    </lineage>
</organism>
<evidence type="ECO:0000256" key="7">
    <source>
        <dbReference type="SAM" id="Phobius"/>
    </source>
</evidence>
<name>A0ABV7AIQ9_9RHOB</name>
<dbReference type="InterPro" id="IPR002293">
    <property type="entry name" value="AA/rel_permease1"/>
</dbReference>
<dbReference type="Proteomes" id="UP001595443">
    <property type="component" value="Unassembled WGS sequence"/>
</dbReference>
<dbReference type="Pfam" id="PF13520">
    <property type="entry name" value="AA_permease_2"/>
    <property type="match status" value="1"/>
</dbReference>
<evidence type="ECO:0000256" key="6">
    <source>
        <dbReference type="ARBA" id="ARBA00023136"/>
    </source>
</evidence>
<dbReference type="EMBL" id="JBHRSK010000010">
    <property type="protein sequence ID" value="MFC2969110.1"/>
    <property type="molecule type" value="Genomic_DNA"/>
</dbReference>
<accession>A0ABV7AIQ9</accession>
<feature type="transmembrane region" description="Helical" evidence="7">
    <location>
        <begin position="104"/>
        <end position="122"/>
    </location>
</feature>
<evidence type="ECO:0000313" key="9">
    <source>
        <dbReference type="Proteomes" id="UP001595443"/>
    </source>
</evidence>
<keyword evidence="5 7" id="KW-1133">Transmembrane helix</keyword>
<feature type="transmembrane region" description="Helical" evidence="7">
    <location>
        <begin position="162"/>
        <end position="184"/>
    </location>
</feature>
<reference evidence="9" key="1">
    <citation type="journal article" date="2019" name="Int. J. Syst. Evol. Microbiol.">
        <title>The Global Catalogue of Microorganisms (GCM) 10K type strain sequencing project: providing services to taxonomists for standard genome sequencing and annotation.</title>
        <authorList>
            <consortium name="The Broad Institute Genomics Platform"/>
            <consortium name="The Broad Institute Genome Sequencing Center for Infectious Disease"/>
            <person name="Wu L."/>
            <person name="Ma J."/>
        </authorList>
    </citation>
    <scope>NUCLEOTIDE SEQUENCE [LARGE SCALE GENOMIC DNA]</scope>
    <source>
        <strain evidence="9">KCTC 62192</strain>
    </source>
</reference>
<feature type="transmembrane region" description="Helical" evidence="7">
    <location>
        <begin position="134"/>
        <end position="150"/>
    </location>
</feature>
<comment type="caution">
    <text evidence="8">The sequence shown here is derived from an EMBL/GenBank/DDBJ whole genome shotgun (WGS) entry which is preliminary data.</text>
</comment>
<keyword evidence="2" id="KW-0813">Transport</keyword>
<evidence type="ECO:0000256" key="4">
    <source>
        <dbReference type="ARBA" id="ARBA00022692"/>
    </source>
</evidence>
<keyword evidence="3" id="KW-1003">Cell membrane</keyword>
<dbReference type="RefSeq" id="WP_377833816.1">
    <property type="nucleotide sequence ID" value="NZ_JBHRSK010000010.1"/>
</dbReference>